<evidence type="ECO:0000313" key="5">
    <source>
        <dbReference type="Proteomes" id="UP000288227"/>
    </source>
</evidence>
<dbReference type="Gene3D" id="3.30.450.40">
    <property type="match status" value="1"/>
</dbReference>
<evidence type="ECO:0000256" key="2">
    <source>
        <dbReference type="SAM" id="Phobius"/>
    </source>
</evidence>
<evidence type="ECO:0000256" key="1">
    <source>
        <dbReference type="SAM" id="MobiDB-lite"/>
    </source>
</evidence>
<feature type="region of interest" description="Disordered" evidence="1">
    <location>
        <begin position="423"/>
        <end position="476"/>
    </location>
</feature>
<feature type="compositionally biased region" description="Basic and acidic residues" evidence="1">
    <location>
        <begin position="446"/>
        <end position="476"/>
    </location>
</feature>
<feature type="domain" description="GAF" evidence="3">
    <location>
        <begin position="266"/>
        <end position="413"/>
    </location>
</feature>
<keyword evidence="2" id="KW-0812">Transmembrane</keyword>
<keyword evidence="2" id="KW-0472">Membrane</keyword>
<accession>A0A401U892</accession>
<feature type="transmembrane region" description="Helical" evidence="2">
    <location>
        <begin position="118"/>
        <end position="136"/>
    </location>
</feature>
<evidence type="ECO:0000313" key="4">
    <source>
        <dbReference type="EMBL" id="GCC51095.1"/>
    </source>
</evidence>
<dbReference type="SMART" id="SM00065">
    <property type="entry name" value="GAF"/>
    <property type="match status" value="1"/>
</dbReference>
<feature type="transmembrane region" description="Helical" evidence="2">
    <location>
        <begin position="95"/>
        <end position="111"/>
    </location>
</feature>
<reference evidence="4 5" key="1">
    <citation type="submission" date="2018-11" db="EMBL/GenBank/DDBJ databases">
        <title>Chryseotalea sanarue gen. nov., sp., nov., a member of the family Cytophagaceae, isolated from a brackish lake in Hamamatsu Japan.</title>
        <authorList>
            <person name="Maejima Y."/>
            <person name="Iino T."/>
            <person name="Muraguchi Y."/>
            <person name="Fukuda K."/>
            <person name="Ohkuma M."/>
            <person name="Moriuchi R."/>
            <person name="Dohra H."/>
            <person name="Kimbara K."/>
            <person name="Shintani M."/>
        </authorList>
    </citation>
    <scope>NUCLEOTIDE SEQUENCE [LARGE SCALE GENOMIC DNA]</scope>
    <source>
        <strain evidence="4 5">Ys</strain>
    </source>
</reference>
<comment type="caution">
    <text evidence="4">The sequence shown here is derived from an EMBL/GenBank/DDBJ whole genome shotgun (WGS) entry which is preliminary data.</text>
</comment>
<feature type="compositionally biased region" description="Basic and acidic residues" evidence="1">
    <location>
        <begin position="423"/>
        <end position="437"/>
    </location>
</feature>
<keyword evidence="5" id="KW-1185">Reference proteome</keyword>
<dbReference type="InterPro" id="IPR029016">
    <property type="entry name" value="GAF-like_dom_sf"/>
</dbReference>
<sequence length="476" mass="54915">MTPTNKEHNLIIFQEITKRSNRIMNVAIWIYFAVGFLWSFFYDTYLIAVGIGGLSLVAYYTTKTLLPKSKLYQYVLSIIFGVFSAQYIYQMHGMFEMHFMFLVGSALLITYQNWRLQLPLLAYIVIHHGSFAYLQYTGMKEIYFTQLEYMDLQTFIIHATVVATIMFINGMWAYNLEKKTKEEAITKEALQGQLTNVTNNIAFAEEISKGNLKIEYSLNNNGDELGKALLKMRENLLISADREQQEKYITQGSATVGDILRKYADNTEQLSNELIREVVKYTESNQGSLFLLEKDQSGEEYLKLTACYAYDRKKYIDKRIEIGESLVGQCFVEKDIIMMTNVPQDYVQITSGLGQANPSCIILVPLISNEQITGVLELAAFEKYNNGHLEFLKKASEAVASAIINSKTTERVKLLLEDSQQRSEELRTQEEEMRQNMEELSAVQEQMERQLKEAEKTQRELQEENKRLKSQLKQEA</sequence>
<keyword evidence="2" id="KW-1133">Transmembrane helix</keyword>
<name>A0A401U892_9BACT</name>
<dbReference type="RefSeq" id="WP_127121735.1">
    <property type="nucleotide sequence ID" value="NZ_BHXQ01000002.1"/>
</dbReference>
<organism evidence="4 5">
    <name type="scientific">Chryseotalea sanaruensis</name>
    <dbReference type="NCBI Taxonomy" id="2482724"/>
    <lineage>
        <taxon>Bacteria</taxon>
        <taxon>Pseudomonadati</taxon>
        <taxon>Bacteroidota</taxon>
        <taxon>Cytophagia</taxon>
        <taxon>Cytophagales</taxon>
        <taxon>Chryseotaleaceae</taxon>
        <taxon>Chryseotalea</taxon>
    </lineage>
</organism>
<protein>
    <recommendedName>
        <fullName evidence="3">GAF domain-containing protein</fullName>
    </recommendedName>
</protein>
<dbReference type="AlphaFoldDB" id="A0A401U892"/>
<dbReference type="Proteomes" id="UP000288227">
    <property type="component" value="Unassembled WGS sequence"/>
</dbReference>
<feature type="transmembrane region" description="Helical" evidence="2">
    <location>
        <begin position="156"/>
        <end position="174"/>
    </location>
</feature>
<feature type="transmembrane region" description="Helical" evidence="2">
    <location>
        <begin position="44"/>
        <end position="62"/>
    </location>
</feature>
<gene>
    <name evidence="4" type="ORF">SanaruYs_13150</name>
</gene>
<dbReference type="SUPFAM" id="SSF55781">
    <property type="entry name" value="GAF domain-like"/>
    <property type="match status" value="1"/>
</dbReference>
<dbReference type="InterPro" id="IPR003018">
    <property type="entry name" value="GAF"/>
</dbReference>
<evidence type="ECO:0000259" key="3">
    <source>
        <dbReference type="SMART" id="SM00065"/>
    </source>
</evidence>
<proteinExistence type="predicted"/>
<feature type="transmembrane region" description="Helical" evidence="2">
    <location>
        <begin position="21"/>
        <end position="38"/>
    </location>
</feature>
<dbReference type="Pfam" id="PF13185">
    <property type="entry name" value="GAF_2"/>
    <property type="match status" value="1"/>
</dbReference>
<feature type="transmembrane region" description="Helical" evidence="2">
    <location>
        <begin position="71"/>
        <end position="89"/>
    </location>
</feature>
<dbReference type="OrthoDB" id="1120715at2"/>
<dbReference type="EMBL" id="BHXQ01000002">
    <property type="protein sequence ID" value="GCC51095.1"/>
    <property type="molecule type" value="Genomic_DNA"/>
</dbReference>